<keyword evidence="6 10" id="KW-0812">Transmembrane</keyword>
<dbReference type="PRINTS" id="PR01374">
    <property type="entry name" value="TONBPROTEIN"/>
</dbReference>
<dbReference type="GO" id="GO:0005886">
    <property type="term" value="C:plasma membrane"/>
    <property type="evidence" value="ECO:0007669"/>
    <property type="project" value="UniProtKB-SubCell"/>
</dbReference>
<dbReference type="InterPro" id="IPR003538">
    <property type="entry name" value="TonB"/>
</dbReference>
<organism evidence="13 14">
    <name type="scientific">Elongatibacter sediminis</name>
    <dbReference type="NCBI Taxonomy" id="3119006"/>
    <lineage>
        <taxon>Bacteria</taxon>
        <taxon>Pseudomonadati</taxon>
        <taxon>Pseudomonadota</taxon>
        <taxon>Gammaproteobacteria</taxon>
        <taxon>Chromatiales</taxon>
        <taxon>Wenzhouxiangellaceae</taxon>
        <taxon>Elongatibacter</taxon>
    </lineage>
</organism>
<keyword evidence="5 10" id="KW-0997">Cell inner membrane</keyword>
<name>A0AAW9RLL2_9GAMM</name>
<feature type="transmembrane region" description="Helical" evidence="10">
    <location>
        <begin position="12"/>
        <end position="34"/>
    </location>
</feature>
<dbReference type="GO" id="GO:0015891">
    <property type="term" value="P:siderophore transport"/>
    <property type="evidence" value="ECO:0007669"/>
    <property type="project" value="InterPro"/>
</dbReference>
<keyword evidence="4 10" id="KW-1003">Cell membrane</keyword>
<dbReference type="Proteomes" id="UP001359886">
    <property type="component" value="Unassembled WGS sequence"/>
</dbReference>
<dbReference type="PANTHER" id="PTHR33446:SF14">
    <property type="entry name" value="PROTEIN TONB"/>
    <property type="match status" value="1"/>
</dbReference>
<evidence type="ECO:0000313" key="14">
    <source>
        <dbReference type="Proteomes" id="UP001359886"/>
    </source>
</evidence>
<dbReference type="AlphaFoldDB" id="A0AAW9RLL2"/>
<keyword evidence="14" id="KW-1185">Reference proteome</keyword>
<dbReference type="PROSITE" id="PS52015">
    <property type="entry name" value="TONB_CTD"/>
    <property type="match status" value="1"/>
</dbReference>
<evidence type="ECO:0000256" key="1">
    <source>
        <dbReference type="ARBA" id="ARBA00004383"/>
    </source>
</evidence>
<comment type="subcellular location">
    <subcellularLocation>
        <location evidence="1 10">Cell inner membrane</location>
        <topology evidence="1 10">Single-pass membrane protein</topology>
        <orientation evidence="1 10">Periplasmic side</orientation>
    </subcellularLocation>
</comment>
<evidence type="ECO:0000256" key="4">
    <source>
        <dbReference type="ARBA" id="ARBA00022475"/>
    </source>
</evidence>
<comment type="caution">
    <text evidence="13">The sequence shown here is derived from an EMBL/GenBank/DDBJ whole genome shotgun (WGS) entry which is preliminary data.</text>
</comment>
<evidence type="ECO:0000256" key="3">
    <source>
        <dbReference type="ARBA" id="ARBA00022448"/>
    </source>
</evidence>
<keyword evidence="3 10" id="KW-0813">Transport</keyword>
<evidence type="ECO:0000256" key="2">
    <source>
        <dbReference type="ARBA" id="ARBA00006555"/>
    </source>
</evidence>
<evidence type="ECO:0000259" key="12">
    <source>
        <dbReference type="PROSITE" id="PS52015"/>
    </source>
</evidence>
<dbReference type="InterPro" id="IPR037682">
    <property type="entry name" value="TonB_C"/>
</dbReference>
<evidence type="ECO:0000313" key="13">
    <source>
        <dbReference type="EMBL" id="MEJ8568421.1"/>
    </source>
</evidence>
<evidence type="ECO:0000256" key="7">
    <source>
        <dbReference type="ARBA" id="ARBA00022927"/>
    </source>
</evidence>
<dbReference type="RefSeq" id="WP_354695745.1">
    <property type="nucleotide sequence ID" value="NZ_JAZHOG010000008.1"/>
</dbReference>
<dbReference type="GO" id="GO:0015031">
    <property type="term" value="P:protein transport"/>
    <property type="evidence" value="ECO:0007669"/>
    <property type="project" value="UniProtKB-UniRule"/>
</dbReference>
<dbReference type="InterPro" id="IPR006260">
    <property type="entry name" value="TonB/TolA_C"/>
</dbReference>
<dbReference type="NCBIfam" id="TIGR01352">
    <property type="entry name" value="tonB_Cterm"/>
    <property type="match status" value="1"/>
</dbReference>
<keyword evidence="10" id="KW-0735">Signal-anchor</keyword>
<feature type="region of interest" description="Disordered" evidence="11">
    <location>
        <begin position="50"/>
        <end position="84"/>
    </location>
</feature>
<dbReference type="Pfam" id="PF03544">
    <property type="entry name" value="TonB_C"/>
    <property type="match status" value="1"/>
</dbReference>
<protein>
    <recommendedName>
        <fullName evidence="10">Protein TonB</fullName>
    </recommendedName>
</protein>
<gene>
    <name evidence="13" type="ORF">V3330_12365</name>
</gene>
<evidence type="ECO:0000256" key="9">
    <source>
        <dbReference type="ARBA" id="ARBA00023136"/>
    </source>
</evidence>
<keyword evidence="8 10" id="KW-1133">Transmembrane helix</keyword>
<accession>A0AAW9RLL2</accession>
<sequence>MLRSSRLRRFTWATGFMLAGTFGVLGIVVLINYYSDALEDSRAEVESQIAFERRKPPQEKPVQKPKPRPKPRRSQRSAPAPLTGLDTSLSGIDMGLPGFSADHLGALEGDLLGGAEGMVMTDDTVDHPPRATYQAAVTYPPRARANGVEGYVVFSLLIGLTGEIEQVRIVESYPQGVFDEAAMAGINQWRFEPALYQGKAVRSWARQRVRFDLG</sequence>
<feature type="compositionally biased region" description="Basic and acidic residues" evidence="11">
    <location>
        <begin position="50"/>
        <end position="62"/>
    </location>
</feature>
<comment type="function">
    <text evidence="10">Interacts with outer membrane receptor proteins that carry out high-affinity binding and energy dependent uptake into the periplasmic space of specific substrates. It could act to transduce energy from the cytoplasmic membrane to specific energy-requiring processes in the outer membrane, resulting in the release into the periplasm of ligands bound by these outer membrane proteins.</text>
</comment>
<evidence type="ECO:0000256" key="6">
    <source>
        <dbReference type="ARBA" id="ARBA00022692"/>
    </source>
</evidence>
<evidence type="ECO:0000256" key="10">
    <source>
        <dbReference type="RuleBase" id="RU362123"/>
    </source>
</evidence>
<dbReference type="PANTHER" id="PTHR33446">
    <property type="entry name" value="PROTEIN TONB-RELATED"/>
    <property type="match status" value="1"/>
</dbReference>
<evidence type="ECO:0000256" key="8">
    <source>
        <dbReference type="ARBA" id="ARBA00022989"/>
    </source>
</evidence>
<dbReference type="GO" id="GO:0055085">
    <property type="term" value="P:transmembrane transport"/>
    <property type="evidence" value="ECO:0007669"/>
    <property type="project" value="InterPro"/>
</dbReference>
<evidence type="ECO:0000256" key="5">
    <source>
        <dbReference type="ARBA" id="ARBA00022519"/>
    </source>
</evidence>
<dbReference type="EMBL" id="JAZHOG010000008">
    <property type="protein sequence ID" value="MEJ8568421.1"/>
    <property type="molecule type" value="Genomic_DNA"/>
</dbReference>
<feature type="compositionally biased region" description="Basic residues" evidence="11">
    <location>
        <begin position="63"/>
        <end position="75"/>
    </location>
</feature>
<keyword evidence="7 10" id="KW-0653">Protein transport</keyword>
<dbReference type="Gene3D" id="3.30.1150.10">
    <property type="match status" value="1"/>
</dbReference>
<dbReference type="SUPFAM" id="SSF74653">
    <property type="entry name" value="TolA/TonB C-terminal domain"/>
    <property type="match status" value="1"/>
</dbReference>
<feature type="domain" description="TonB C-terminal" evidence="12">
    <location>
        <begin position="124"/>
        <end position="214"/>
    </location>
</feature>
<comment type="similarity">
    <text evidence="2 10">Belongs to the TonB family.</text>
</comment>
<reference evidence="13 14" key="1">
    <citation type="submission" date="2024-02" db="EMBL/GenBank/DDBJ databases">
        <title>A novel Wenzhouxiangellaceae bacterium, isolated from coastal sediments.</title>
        <authorList>
            <person name="Du Z.-J."/>
            <person name="Ye Y.-Q."/>
            <person name="Zhang X.-Y."/>
        </authorList>
    </citation>
    <scope>NUCLEOTIDE SEQUENCE [LARGE SCALE GENOMIC DNA]</scope>
    <source>
        <strain evidence="13 14">CH-27</strain>
    </source>
</reference>
<proteinExistence type="inferred from homology"/>
<dbReference type="GO" id="GO:0030288">
    <property type="term" value="C:outer membrane-bounded periplasmic space"/>
    <property type="evidence" value="ECO:0007669"/>
    <property type="project" value="InterPro"/>
</dbReference>
<evidence type="ECO:0000256" key="11">
    <source>
        <dbReference type="SAM" id="MobiDB-lite"/>
    </source>
</evidence>
<dbReference type="GO" id="GO:0031992">
    <property type="term" value="F:energy transducer activity"/>
    <property type="evidence" value="ECO:0007669"/>
    <property type="project" value="InterPro"/>
</dbReference>
<keyword evidence="9 10" id="KW-0472">Membrane</keyword>
<dbReference type="InterPro" id="IPR051045">
    <property type="entry name" value="TonB-dependent_transducer"/>
</dbReference>